<keyword evidence="3" id="KW-1185">Reference proteome</keyword>
<evidence type="ECO:0008006" key="4">
    <source>
        <dbReference type="Google" id="ProtNLM"/>
    </source>
</evidence>
<accession>A0ABY2Z8D7</accession>
<dbReference type="RefSeq" id="WP_071987832.1">
    <property type="nucleotide sequence ID" value="NZ_CP122311.1"/>
</dbReference>
<organism evidence="2 3">
    <name type="scientific">Pantoea anthophila</name>
    <dbReference type="NCBI Taxonomy" id="470931"/>
    <lineage>
        <taxon>Bacteria</taxon>
        <taxon>Pseudomonadati</taxon>
        <taxon>Pseudomonadota</taxon>
        <taxon>Gammaproteobacteria</taxon>
        <taxon>Enterobacterales</taxon>
        <taxon>Erwiniaceae</taxon>
        <taxon>Pantoea</taxon>
    </lineage>
</organism>
<sequence length="86" mass="9408">MRNEPETIWLMIFLLISFFGGVTRYLLSAYAGRAAPTIQTLLSALTISIFWGLLGGIICVNYGLSLYEAIVISGSVSFFCGGCVYR</sequence>
<name>A0ABY2Z8D7_9GAMM</name>
<keyword evidence="1" id="KW-0472">Membrane</keyword>
<dbReference type="EMBL" id="VHIZ01000037">
    <property type="protein sequence ID" value="TPV28831.1"/>
    <property type="molecule type" value="Genomic_DNA"/>
</dbReference>
<reference evidence="2 3" key="1">
    <citation type="submission" date="2019-06" db="EMBL/GenBank/DDBJ databases">
        <title>Taxogenomics and systematics of the genus Pantoea.</title>
        <authorList>
            <person name="Tambong J.T."/>
        </authorList>
    </citation>
    <scope>NUCLEOTIDE SEQUENCE [LARGE SCALE GENOMIC DNA]</scope>
    <source>
        <strain evidence="2 3">LMG 2558</strain>
    </source>
</reference>
<evidence type="ECO:0000256" key="1">
    <source>
        <dbReference type="SAM" id="Phobius"/>
    </source>
</evidence>
<proteinExistence type="predicted"/>
<dbReference type="InterPro" id="IPR032126">
    <property type="entry name" value="LydA_holin"/>
</dbReference>
<feature type="transmembrane region" description="Helical" evidence="1">
    <location>
        <begin position="6"/>
        <end position="27"/>
    </location>
</feature>
<keyword evidence="1" id="KW-1133">Transmembrane helix</keyword>
<keyword evidence="1" id="KW-0812">Transmembrane</keyword>
<gene>
    <name evidence="2" type="ORF">FJW00_07705</name>
</gene>
<evidence type="ECO:0000313" key="2">
    <source>
        <dbReference type="EMBL" id="TPV28831.1"/>
    </source>
</evidence>
<dbReference type="Pfam" id="PF16083">
    <property type="entry name" value="Phage_holin_3_3"/>
    <property type="match status" value="1"/>
</dbReference>
<evidence type="ECO:0000313" key="3">
    <source>
        <dbReference type="Proteomes" id="UP000316142"/>
    </source>
</evidence>
<feature type="transmembrane region" description="Helical" evidence="1">
    <location>
        <begin position="39"/>
        <end position="58"/>
    </location>
</feature>
<protein>
    <recommendedName>
        <fullName evidence="4">Holin</fullName>
    </recommendedName>
</protein>
<dbReference type="Proteomes" id="UP000316142">
    <property type="component" value="Unassembled WGS sequence"/>
</dbReference>
<comment type="caution">
    <text evidence="2">The sequence shown here is derived from an EMBL/GenBank/DDBJ whole genome shotgun (WGS) entry which is preliminary data.</text>
</comment>